<gene>
    <name evidence="1" type="ORF">ADUPG1_013114</name>
</gene>
<evidence type="ECO:0000313" key="1">
    <source>
        <dbReference type="EMBL" id="GKT25691.1"/>
    </source>
</evidence>
<proteinExistence type="predicted"/>
<evidence type="ECO:0000313" key="2">
    <source>
        <dbReference type="Proteomes" id="UP001057375"/>
    </source>
</evidence>
<name>A0ABQ5K1T0_9EUKA</name>
<comment type="caution">
    <text evidence="1">The sequence shown here is derived from an EMBL/GenBank/DDBJ whole genome shotgun (WGS) entry which is preliminary data.</text>
</comment>
<dbReference type="EMBL" id="BQXS01012606">
    <property type="protein sequence ID" value="GKT25691.1"/>
    <property type="molecule type" value="Genomic_DNA"/>
</dbReference>
<reference evidence="1" key="1">
    <citation type="submission" date="2022-03" db="EMBL/GenBank/DDBJ databases">
        <title>Draft genome sequence of Aduncisulcus paluster, a free-living microaerophilic Fornicata.</title>
        <authorList>
            <person name="Yuyama I."/>
            <person name="Kume K."/>
            <person name="Tamura T."/>
            <person name="Inagaki Y."/>
            <person name="Hashimoto T."/>
        </authorList>
    </citation>
    <scope>NUCLEOTIDE SEQUENCE</scope>
    <source>
        <strain evidence="1">NY0171</strain>
    </source>
</reference>
<dbReference type="Proteomes" id="UP001057375">
    <property type="component" value="Unassembled WGS sequence"/>
</dbReference>
<keyword evidence="2" id="KW-1185">Reference proteome</keyword>
<protein>
    <submittedName>
        <fullName evidence="1">Uncharacterized protein</fullName>
    </submittedName>
</protein>
<accession>A0ABQ5K1T0</accession>
<sequence>MVSLFGSSFMDHQVDIVGWDRNSSAIWEKDWRFSNSRNISPYFYIRTLSPFVLTRLTRPIFPFWKGFGSLMTSPRNSSASVVLIETLIVILGAAEHSVTLAFFFSAPESSEYSLSSTLPRRWILNQSSYPSVFFMKR</sequence>
<organism evidence="1 2">
    <name type="scientific">Aduncisulcus paluster</name>
    <dbReference type="NCBI Taxonomy" id="2918883"/>
    <lineage>
        <taxon>Eukaryota</taxon>
        <taxon>Metamonada</taxon>
        <taxon>Carpediemonas-like organisms</taxon>
        <taxon>Aduncisulcus</taxon>
    </lineage>
</organism>